<gene>
    <name evidence="1" type="ORF">G9U51_11945</name>
</gene>
<proteinExistence type="predicted"/>
<protein>
    <submittedName>
        <fullName evidence="1">DUF3107 domain-containing protein</fullName>
    </submittedName>
</protein>
<sequence>MQVRIGIRNVSREVVIESEQSVQAVKDAVTGALDKGSPLTLEDDKGHTVIVPAEALGYLDIAPETGRRVGFGA</sequence>
<dbReference type="InterPro" id="IPR021456">
    <property type="entry name" value="DUF3107"/>
</dbReference>
<reference evidence="1" key="1">
    <citation type="submission" date="2020-03" db="EMBL/GenBank/DDBJ databases">
        <title>Draft sequencing of Calidifontibacter sp. DB0510.</title>
        <authorList>
            <person name="Kim D.-U."/>
        </authorList>
    </citation>
    <scope>NUCLEOTIDE SEQUENCE</scope>
    <source>
        <strain evidence="1">DB0510</strain>
    </source>
</reference>
<dbReference type="RefSeq" id="WP_166197151.1">
    <property type="nucleotide sequence ID" value="NZ_JAAOIV010000008.1"/>
</dbReference>
<name>A0A967EAP8_9MICO</name>
<dbReference type="Pfam" id="PF11305">
    <property type="entry name" value="DUF3107"/>
    <property type="match status" value="1"/>
</dbReference>
<keyword evidence="2" id="KW-1185">Reference proteome</keyword>
<dbReference type="Proteomes" id="UP000744769">
    <property type="component" value="Unassembled WGS sequence"/>
</dbReference>
<evidence type="ECO:0000313" key="2">
    <source>
        <dbReference type="Proteomes" id="UP000744769"/>
    </source>
</evidence>
<organism evidence="1 2">
    <name type="scientific">Metallococcus carri</name>
    <dbReference type="NCBI Taxonomy" id="1656884"/>
    <lineage>
        <taxon>Bacteria</taxon>
        <taxon>Bacillati</taxon>
        <taxon>Actinomycetota</taxon>
        <taxon>Actinomycetes</taxon>
        <taxon>Micrococcales</taxon>
        <taxon>Dermacoccaceae</taxon>
        <taxon>Metallococcus</taxon>
    </lineage>
</organism>
<dbReference type="EMBL" id="JAAOIV010000008">
    <property type="protein sequence ID" value="NHN56490.1"/>
    <property type="molecule type" value="Genomic_DNA"/>
</dbReference>
<accession>A0A967EAP8</accession>
<comment type="caution">
    <text evidence="1">The sequence shown here is derived from an EMBL/GenBank/DDBJ whole genome shotgun (WGS) entry which is preliminary data.</text>
</comment>
<dbReference type="AlphaFoldDB" id="A0A967EAP8"/>
<evidence type="ECO:0000313" key="1">
    <source>
        <dbReference type="EMBL" id="NHN56490.1"/>
    </source>
</evidence>